<dbReference type="EMBL" id="VSSQ01130738">
    <property type="protein sequence ID" value="MPN58256.1"/>
    <property type="molecule type" value="Genomic_DNA"/>
</dbReference>
<gene>
    <name evidence="1" type="ORF">SDC9_205959</name>
</gene>
<comment type="caution">
    <text evidence="1">The sequence shown here is derived from an EMBL/GenBank/DDBJ whole genome shotgun (WGS) entry which is preliminary data.</text>
</comment>
<protein>
    <submittedName>
        <fullName evidence="1">Uncharacterized protein</fullName>
    </submittedName>
</protein>
<evidence type="ECO:0000313" key="1">
    <source>
        <dbReference type="EMBL" id="MPN58256.1"/>
    </source>
</evidence>
<organism evidence="1">
    <name type="scientific">bioreactor metagenome</name>
    <dbReference type="NCBI Taxonomy" id="1076179"/>
    <lineage>
        <taxon>unclassified sequences</taxon>
        <taxon>metagenomes</taxon>
        <taxon>ecological metagenomes</taxon>
    </lineage>
</organism>
<dbReference type="AlphaFoldDB" id="A0A645J482"/>
<dbReference type="SUPFAM" id="SSF51206">
    <property type="entry name" value="cAMP-binding domain-like"/>
    <property type="match status" value="1"/>
</dbReference>
<name>A0A645J482_9ZZZZ</name>
<reference evidence="1" key="1">
    <citation type="submission" date="2019-08" db="EMBL/GenBank/DDBJ databases">
        <authorList>
            <person name="Kucharzyk K."/>
            <person name="Murdoch R.W."/>
            <person name="Higgins S."/>
            <person name="Loffler F."/>
        </authorList>
    </citation>
    <scope>NUCLEOTIDE SEQUENCE</scope>
</reference>
<accession>A0A645J482</accession>
<sequence>MVASGRLAVEGVDAAGVRFVLSLHGPGEIVSLVRMLGNTCFVYHFVVQEGTVLVPWAGRS</sequence>
<dbReference type="InterPro" id="IPR018490">
    <property type="entry name" value="cNMP-bd_dom_sf"/>
</dbReference>
<proteinExistence type="predicted"/>